<dbReference type="EMBL" id="JACIBV010000002">
    <property type="protein sequence ID" value="MBB3733322.1"/>
    <property type="molecule type" value="Genomic_DNA"/>
</dbReference>
<reference evidence="1 2" key="1">
    <citation type="submission" date="2020-08" db="EMBL/GenBank/DDBJ databases">
        <title>Sequencing the genomes of 1000 actinobacteria strains.</title>
        <authorList>
            <person name="Klenk H.-P."/>
        </authorList>
    </citation>
    <scope>NUCLEOTIDE SEQUENCE [LARGE SCALE GENOMIC DNA]</scope>
    <source>
        <strain evidence="1 2">DSM 44320</strain>
    </source>
</reference>
<proteinExistence type="predicted"/>
<name>A0A7W5VRU7_9ACTN</name>
<evidence type="ECO:0000313" key="1">
    <source>
        <dbReference type="EMBL" id="MBB3733322.1"/>
    </source>
</evidence>
<evidence type="ECO:0000313" key="2">
    <source>
        <dbReference type="Proteomes" id="UP000579945"/>
    </source>
</evidence>
<protein>
    <submittedName>
        <fullName evidence="1">Uncharacterized protein</fullName>
    </submittedName>
</protein>
<dbReference type="RefSeq" id="WP_183661516.1">
    <property type="nucleotide sequence ID" value="NZ_JACIBV010000002.1"/>
</dbReference>
<dbReference type="GeneID" id="95395275"/>
<dbReference type="Proteomes" id="UP000579945">
    <property type="component" value="Unassembled WGS sequence"/>
</dbReference>
<sequence>MTASAPRTIREMMIRASATSPKTIVSEMARLSSVQIMDRALPGSWYLMRLSSEMSLPSEHSQP</sequence>
<comment type="caution">
    <text evidence="1">The sequence shown here is derived from an EMBL/GenBank/DDBJ whole genome shotgun (WGS) entry which is preliminary data.</text>
</comment>
<keyword evidence="2" id="KW-1185">Reference proteome</keyword>
<accession>A0A7W5VRU7</accession>
<organism evidence="1 2">
    <name type="scientific">Nonomuraea dietziae</name>
    <dbReference type="NCBI Taxonomy" id="65515"/>
    <lineage>
        <taxon>Bacteria</taxon>
        <taxon>Bacillati</taxon>
        <taxon>Actinomycetota</taxon>
        <taxon>Actinomycetes</taxon>
        <taxon>Streptosporangiales</taxon>
        <taxon>Streptosporangiaceae</taxon>
        <taxon>Nonomuraea</taxon>
    </lineage>
</organism>
<gene>
    <name evidence="1" type="ORF">FHR33_009269</name>
</gene>
<dbReference type="AlphaFoldDB" id="A0A7W5VRU7"/>